<dbReference type="PANTHER" id="PTHR11654">
    <property type="entry name" value="OLIGOPEPTIDE TRANSPORTER-RELATED"/>
    <property type="match status" value="1"/>
</dbReference>
<feature type="transmembrane region" description="Helical" evidence="7">
    <location>
        <begin position="91"/>
        <end position="113"/>
    </location>
</feature>
<keyword evidence="5 7" id="KW-0472">Membrane</keyword>
<name>S8BXS0_9LAMI</name>
<evidence type="ECO:0000256" key="4">
    <source>
        <dbReference type="ARBA" id="ARBA00022989"/>
    </source>
</evidence>
<dbReference type="SUPFAM" id="SSF103473">
    <property type="entry name" value="MFS general substrate transporter"/>
    <property type="match status" value="1"/>
</dbReference>
<dbReference type="GO" id="GO:0022857">
    <property type="term" value="F:transmembrane transporter activity"/>
    <property type="evidence" value="ECO:0007669"/>
    <property type="project" value="InterPro"/>
</dbReference>
<sequence>LRPPVCSQKPCIPATAGQSGFLYASLALIAVGTGGIKPCVSSFGADQFDEGDEVEAQNKSSFFNWFFMAINTGILIGITVLVYLRVEFGWGVGFGVPTAATVGSILILAAGFFKYRYQRPAGSPFTRFLQVIVAAVRNRGKARESGYKLYEVENNGDESAIEGARKLPHTPEFRFLDRAAVVTSNGGETNRWRLCTVTQVEELKSFLRMLPIWASTIALAISFAQMGTFFLAQAAATDRRIGRNWTIPTSSVPIFSAITPLIVVPLYEKAIVPFFRSITGLPRGITSLQRMGIGLFISIAGMATAAVVEESRRRNRPNCSFLWLFPQYFLIGTAEVFTYVGQLEFFYDEATDGTRSISSAFFLSEIGIGSWLSTVAVKTIQRFTGDGENGWLKDDINRSKLQNFYWILTAINLANFFVYLFVAKRYRGR</sequence>
<proteinExistence type="inferred from homology"/>
<feature type="transmembrane region" description="Helical" evidence="7">
    <location>
        <begin position="244"/>
        <end position="267"/>
    </location>
</feature>
<feature type="transmembrane region" description="Helical" evidence="7">
    <location>
        <begin position="287"/>
        <end position="308"/>
    </location>
</feature>
<dbReference type="GO" id="GO:0016020">
    <property type="term" value="C:membrane"/>
    <property type="evidence" value="ECO:0007669"/>
    <property type="project" value="UniProtKB-SubCell"/>
</dbReference>
<dbReference type="Pfam" id="PF00854">
    <property type="entry name" value="PTR2"/>
    <property type="match status" value="1"/>
</dbReference>
<dbReference type="Gene3D" id="1.20.1250.20">
    <property type="entry name" value="MFS general substrate transporter like domains"/>
    <property type="match status" value="1"/>
</dbReference>
<gene>
    <name evidence="8" type="ORF">M569_15454</name>
</gene>
<dbReference type="EMBL" id="AUSU01008429">
    <property type="protein sequence ID" value="EPS59355.1"/>
    <property type="molecule type" value="Genomic_DNA"/>
</dbReference>
<dbReference type="InterPro" id="IPR036259">
    <property type="entry name" value="MFS_trans_sf"/>
</dbReference>
<comment type="subcellular location">
    <subcellularLocation>
        <location evidence="1">Membrane</location>
        <topology evidence="1">Multi-pass membrane protein</topology>
    </subcellularLocation>
</comment>
<protein>
    <submittedName>
        <fullName evidence="8">Uncharacterized protein</fullName>
    </submittedName>
</protein>
<dbReference type="InterPro" id="IPR000109">
    <property type="entry name" value="POT_fam"/>
</dbReference>
<evidence type="ECO:0000256" key="7">
    <source>
        <dbReference type="SAM" id="Phobius"/>
    </source>
</evidence>
<evidence type="ECO:0000256" key="6">
    <source>
        <dbReference type="ARBA" id="ARBA00044504"/>
    </source>
</evidence>
<evidence type="ECO:0000313" key="8">
    <source>
        <dbReference type="EMBL" id="EPS59355.1"/>
    </source>
</evidence>
<comment type="similarity">
    <text evidence="6">Belongs to the major facilitator superfamily. Phosphate:H(+) symporter (TC 2.A.1.9) family.</text>
</comment>
<comment type="caution">
    <text evidence="8">The sequence shown here is derived from an EMBL/GenBank/DDBJ whole genome shotgun (WGS) entry which is preliminary data.</text>
</comment>
<dbReference type="AlphaFoldDB" id="S8BXS0"/>
<feature type="transmembrane region" description="Helical" evidence="7">
    <location>
        <begin position="62"/>
        <end position="84"/>
    </location>
</feature>
<keyword evidence="4 7" id="KW-1133">Transmembrane helix</keyword>
<accession>S8BXS0</accession>
<reference evidence="8 9" key="1">
    <citation type="journal article" date="2013" name="BMC Genomics">
        <title>The miniature genome of a carnivorous plant Genlisea aurea contains a low number of genes and short non-coding sequences.</title>
        <authorList>
            <person name="Leushkin E.V."/>
            <person name="Sutormin R.A."/>
            <person name="Nabieva E.R."/>
            <person name="Penin A.A."/>
            <person name="Kondrashov A.S."/>
            <person name="Logacheva M.D."/>
        </authorList>
    </citation>
    <scope>NUCLEOTIDE SEQUENCE [LARGE SCALE GENOMIC DNA]</scope>
</reference>
<feature type="non-terminal residue" evidence="8">
    <location>
        <position position="429"/>
    </location>
</feature>
<evidence type="ECO:0000256" key="1">
    <source>
        <dbReference type="ARBA" id="ARBA00004141"/>
    </source>
</evidence>
<dbReference type="Proteomes" id="UP000015453">
    <property type="component" value="Unassembled WGS sequence"/>
</dbReference>
<organism evidence="8 9">
    <name type="scientific">Genlisea aurea</name>
    <dbReference type="NCBI Taxonomy" id="192259"/>
    <lineage>
        <taxon>Eukaryota</taxon>
        <taxon>Viridiplantae</taxon>
        <taxon>Streptophyta</taxon>
        <taxon>Embryophyta</taxon>
        <taxon>Tracheophyta</taxon>
        <taxon>Spermatophyta</taxon>
        <taxon>Magnoliopsida</taxon>
        <taxon>eudicotyledons</taxon>
        <taxon>Gunneridae</taxon>
        <taxon>Pentapetalae</taxon>
        <taxon>asterids</taxon>
        <taxon>lamiids</taxon>
        <taxon>Lamiales</taxon>
        <taxon>Lentibulariaceae</taxon>
        <taxon>Genlisea</taxon>
    </lineage>
</organism>
<evidence type="ECO:0000256" key="5">
    <source>
        <dbReference type="ARBA" id="ARBA00023136"/>
    </source>
</evidence>
<keyword evidence="9" id="KW-1185">Reference proteome</keyword>
<dbReference type="OrthoDB" id="8904098at2759"/>
<feature type="transmembrane region" description="Helical" evidence="7">
    <location>
        <begin position="320"/>
        <end position="340"/>
    </location>
</feature>
<evidence type="ECO:0000256" key="3">
    <source>
        <dbReference type="ARBA" id="ARBA00022692"/>
    </source>
</evidence>
<keyword evidence="3 7" id="KW-0812">Transmembrane</keyword>
<comment type="similarity">
    <text evidence="2">Belongs to the major facilitator superfamily. Proton-dependent oligopeptide transporter (POT/PTR) (TC 2.A.17) family.</text>
</comment>
<feature type="non-terminal residue" evidence="8">
    <location>
        <position position="1"/>
    </location>
</feature>
<feature type="transmembrane region" description="Helical" evidence="7">
    <location>
        <begin position="212"/>
        <end position="232"/>
    </location>
</feature>
<feature type="transmembrane region" description="Helical" evidence="7">
    <location>
        <begin position="404"/>
        <end position="422"/>
    </location>
</feature>
<evidence type="ECO:0000313" key="9">
    <source>
        <dbReference type="Proteomes" id="UP000015453"/>
    </source>
</evidence>
<evidence type="ECO:0000256" key="2">
    <source>
        <dbReference type="ARBA" id="ARBA00005982"/>
    </source>
</evidence>